<feature type="domain" description="PAS" evidence="4">
    <location>
        <begin position="184"/>
        <end position="246"/>
    </location>
</feature>
<evidence type="ECO:0000256" key="2">
    <source>
        <dbReference type="ARBA" id="ARBA00023163"/>
    </source>
</evidence>
<dbReference type="Pfam" id="PF13185">
    <property type="entry name" value="GAF_2"/>
    <property type="match status" value="1"/>
</dbReference>
<dbReference type="InterPro" id="IPR035965">
    <property type="entry name" value="PAS-like_dom_sf"/>
</dbReference>
<dbReference type="Gene3D" id="1.10.10.10">
    <property type="entry name" value="Winged helix-like DNA-binding domain superfamily/Winged helix DNA-binding domain"/>
    <property type="match status" value="1"/>
</dbReference>
<dbReference type="OrthoDB" id="230688at2157"/>
<dbReference type="Pfam" id="PF15915">
    <property type="entry name" value="BAT"/>
    <property type="match status" value="1"/>
</dbReference>
<evidence type="ECO:0000256" key="3">
    <source>
        <dbReference type="SAM" id="MobiDB-lite"/>
    </source>
</evidence>
<dbReference type="PROSITE" id="PS50113">
    <property type="entry name" value="PAC"/>
    <property type="match status" value="1"/>
</dbReference>
<dbReference type="Gene3D" id="3.30.450.40">
    <property type="match status" value="1"/>
</dbReference>
<dbReference type="PROSITE" id="PS50112">
    <property type="entry name" value="PAS"/>
    <property type="match status" value="2"/>
</dbReference>
<dbReference type="SUPFAM" id="SSF55781">
    <property type="entry name" value="GAF domain-like"/>
    <property type="match status" value="1"/>
</dbReference>
<accession>A0A498KYU1</accession>
<feature type="region of interest" description="Disordered" evidence="3">
    <location>
        <begin position="1"/>
        <end position="21"/>
    </location>
</feature>
<feature type="domain" description="PAS" evidence="4">
    <location>
        <begin position="286"/>
        <end position="328"/>
    </location>
</feature>
<dbReference type="InterPro" id="IPR036388">
    <property type="entry name" value="WH-like_DNA-bd_sf"/>
</dbReference>
<keyword evidence="2" id="KW-0804">Transcription</keyword>
<dbReference type="EMBL" id="RDFA01000005">
    <property type="protein sequence ID" value="RXK47710.1"/>
    <property type="molecule type" value="Genomic_DNA"/>
</dbReference>
<dbReference type="InterPro" id="IPR013656">
    <property type="entry name" value="PAS_4"/>
</dbReference>
<dbReference type="PANTHER" id="PTHR34236">
    <property type="entry name" value="DIMETHYL SULFOXIDE REDUCTASE TRANSCRIPTIONAL ACTIVATOR"/>
    <property type="match status" value="1"/>
</dbReference>
<proteinExistence type="predicted"/>
<evidence type="ECO:0000259" key="5">
    <source>
        <dbReference type="PROSITE" id="PS50113"/>
    </source>
</evidence>
<dbReference type="InterPro" id="IPR000700">
    <property type="entry name" value="PAS-assoc_C"/>
</dbReference>
<evidence type="ECO:0000313" key="6">
    <source>
        <dbReference type="EMBL" id="RXK47710.1"/>
    </source>
</evidence>
<gene>
    <name evidence="6" type="ORF">EAF64_13700</name>
</gene>
<dbReference type="Pfam" id="PF08448">
    <property type="entry name" value="PAS_4"/>
    <property type="match status" value="2"/>
</dbReference>
<name>A0A498KYU1_9EURY</name>
<dbReference type="Proteomes" id="UP000289691">
    <property type="component" value="Unassembled WGS sequence"/>
</dbReference>
<dbReference type="SMART" id="SM00091">
    <property type="entry name" value="PAS"/>
    <property type="match status" value="2"/>
</dbReference>
<keyword evidence="1" id="KW-0805">Transcription regulation</keyword>
<evidence type="ECO:0000313" key="7">
    <source>
        <dbReference type="Proteomes" id="UP000289691"/>
    </source>
</evidence>
<dbReference type="InterPro" id="IPR029016">
    <property type="entry name" value="GAF-like_dom_sf"/>
</dbReference>
<dbReference type="InterPro" id="IPR000014">
    <property type="entry name" value="PAS"/>
</dbReference>
<dbReference type="SMART" id="SM00065">
    <property type="entry name" value="GAF"/>
    <property type="match status" value="1"/>
</dbReference>
<dbReference type="InterPro" id="IPR007050">
    <property type="entry name" value="HTH_bacterioopsin"/>
</dbReference>
<protein>
    <submittedName>
        <fullName evidence="6">PAS domain S-box protein</fullName>
    </submittedName>
</protein>
<organism evidence="6 7">
    <name type="scientific">Halorientalis pallida</name>
    <dbReference type="NCBI Taxonomy" id="2479928"/>
    <lineage>
        <taxon>Archaea</taxon>
        <taxon>Methanobacteriati</taxon>
        <taxon>Methanobacteriota</taxon>
        <taxon>Stenosarchaea group</taxon>
        <taxon>Halobacteria</taxon>
        <taxon>Halobacteriales</taxon>
        <taxon>Haloarculaceae</taxon>
        <taxon>Halorientalis</taxon>
    </lineage>
</organism>
<dbReference type="InterPro" id="IPR031803">
    <property type="entry name" value="BAT_GAF/HTH-assoc"/>
</dbReference>
<dbReference type="AlphaFoldDB" id="A0A498KYU1"/>
<dbReference type="RefSeq" id="WP_129069564.1">
    <property type="nucleotide sequence ID" value="NZ_RDFA01000005.1"/>
</dbReference>
<dbReference type="Pfam" id="PF04967">
    <property type="entry name" value="HTH_10"/>
    <property type="match status" value="1"/>
</dbReference>
<evidence type="ECO:0000259" key="4">
    <source>
        <dbReference type="PROSITE" id="PS50112"/>
    </source>
</evidence>
<sequence length="814" mass="90876">MGERNRQDRDGEETQSNRADAVEADFVTWRDIFETEERTSERAEVVDENSELGENAERHQERTNALDALKRARELFTGLPDDIDDSIRTYVSELPQWFRRSPTIEARIRVGDDVFETDGFHQTTDTLTAKAYTRIGTSVSITVVCTDQQPSTGQRAWTGTERELAEAVVTLVKSAITRWEIDSLKRVSDGVAVLDSDLSYAYVNQEAEQLLGQDSEELRGEYVWDVFPEAVDTIAEEKIQTALDTQSLTSFERYNAEKEQWVEARVHPSDDGVVIVFSPITDSKVAERELDHVLETIPVGIILLNAEGDITRTNSRAEELLGLSRHKMDEKGYTHPDWDIWDEAGNPITREDHPITRVFETGETIQGFTHGITLPDGSERWLSSNVAPVKREDGSIEQIIVALEDVTVPKRLEQLIKTFQPADEILNNATAGEETRQAICELLTDTREYQYARISEHTPDTELIESDLQEGAGSVAADESVPLPIQSQTEVAPAAVAVETGEIQVVTRTQSDSRFARWRADTLDHGFQGGAIVPLQHRGRVYGLLVLYTHRGEAFGGREQTLLTTFGERVGQVLHSLETERILHADKMAELTFESTDSASFFVSTSEQLDCTIEIRDTIPASDEMLVHYASVQGASVDALSDLAEDTDRAAQLRQIRQTEDSPGGELEIGLRRRSLAQTLVTEGAVVTTDTVTDGRAEVVCEVPLGTDIGSLVARVQESFPETTLVSKREYTPAAKTDAHAVGRVLCDIFETELTDRQQQVLRAAMYGGYFQSPRQSTATEIADALSLTQSTFSYHLRNAQQTLFERLFDRINR</sequence>
<evidence type="ECO:0000256" key="1">
    <source>
        <dbReference type="ARBA" id="ARBA00023015"/>
    </source>
</evidence>
<comment type="caution">
    <text evidence="6">The sequence shown here is derived from an EMBL/GenBank/DDBJ whole genome shotgun (WGS) entry which is preliminary data.</text>
</comment>
<feature type="domain" description="PAC" evidence="5">
    <location>
        <begin position="366"/>
        <end position="418"/>
    </location>
</feature>
<dbReference type="InterPro" id="IPR003018">
    <property type="entry name" value="GAF"/>
</dbReference>
<feature type="region of interest" description="Disordered" evidence="3">
    <location>
        <begin position="37"/>
        <end position="60"/>
    </location>
</feature>
<reference evidence="6 7" key="1">
    <citation type="submission" date="2019-01" db="EMBL/GenBank/DDBJ databases">
        <title>Halorientalis sp. F13-25 a new haloarchaeum isolated from hypersaline water.</title>
        <authorList>
            <person name="Ana D.-V."/>
            <person name="Cristina S.-P."/>
            <person name="Antonio V."/>
        </authorList>
    </citation>
    <scope>NUCLEOTIDE SEQUENCE [LARGE SCALE GENOMIC DNA]</scope>
    <source>
        <strain evidence="6 7">F13-25</strain>
    </source>
</reference>
<dbReference type="CDD" id="cd00130">
    <property type="entry name" value="PAS"/>
    <property type="match status" value="2"/>
</dbReference>
<dbReference type="NCBIfam" id="TIGR00229">
    <property type="entry name" value="sensory_box"/>
    <property type="match status" value="2"/>
</dbReference>
<keyword evidence="7" id="KW-1185">Reference proteome</keyword>
<dbReference type="PANTHER" id="PTHR34236:SF1">
    <property type="entry name" value="DIMETHYL SULFOXIDE REDUCTASE TRANSCRIPTIONAL ACTIVATOR"/>
    <property type="match status" value="1"/>
</dbReference>
<dbReference type="Gene3D" id="3.30.450.20">
    <property type="entry name" value="PAS domain"/>
    <property type="match status" value="2"/>
</dbReference>
<dbReference type="SUPFAM" id="SSF55785">
    <property type="entry name" value="PYP-like sensor domain (PAS domain)"/>
    <property type="match status" value="2"/>
</dbReference>